<evidence type="ECO:0000313" key="2">
    <source>
        <dbReference type="Proteomes" id="UP001565471"/>
    </source>
</evidence>
<dbReference type="RefSeq" id="WP_041482610.1">
    <property type="nucleotide sequence ID" value="NZ_BJNL01000067.1"/>
</dbReference>
<sequence>MTDIKLPKQVVDRIEARWTSRYSPMEKRHSRLIDRRLEQLRAHRNNIWRYRRLLKTQLSELERQFIERRLAEELEAVERVASDVPPIGTCRSIPAATTSGENHL</sequence>
<comment type="caution">
    <text evidence="1">The sequence shown here is derived from an EMBL/GenBank/DDBJ whole genome shotgun (WGS) entry which is preliminary data.</text>
</comment>
<gene>
    <name evidence="1" type="ORF">ABIF29_007919</name>
</gene>
<proteinExistence type="predicted"/>
<organism evidence="1 2">
    <name type="scientific">Bradyrhizobium elkanii</name>
    <dbReference type="NCBI Taxonomy" id="29448"/>
    <lineage>
        <taxon>Bacteria</taxon>
        <taxon>Pseudomonadati</taxon>
        <taxon>Pseudomonadota</taxon>
        <taxon>Alphaproteobacteria</taxon>
        <taxon>Hyphomicrobiales</taxon>
        <taxon>Nitrobacteraceae</taxon>
        <taxon>Bradyrhizobium</taxon>
    </lineage>
</organism>
<keyword evidence="2" id="KW-1185">Reference proteome</keyword>
<accession>A0ABV4FDU5</accession>
<name>A0ABV4FDU5_BRAEL</name>
<dbReference type="GeneID" id="92950864"/>
<dbReference type="EMBL" id="JBGBZA010000002">
    <property type="protein sequence ID" value="MEY9321120.1"/>
    <property type="molecule type" value="Genomic_DNA"/>
</dbReference>
<protein>
    <submittedName>
        <fullName evidence="1">Uncharacterized protein</fullName>
    </submittedName>
</protein>
<dbReference type="Proteomes" id="UP001565471">
    <property type="component" value="Unassembled WGS sequence"/>
</dbReference>
<reference evidence="1 2" key="1">
    <citation type="submission" date="2024-07" db="EMBL/GenBank/DDBJ databases">
        <title>Genomic Encyclopedia of Type Strains, Phase V (KMG-V): Genome sequencing to study the core and pangenomes of soil and plant-associated prokaryotes.</title>
        <authorList>
            <person name="Whitman W."/>
        </authorList>
    </citation>
    <scope>NUCLEOTIDE SEQUENCE [LARGE SCALE GENOMIC DNA]</scope>
    <source>
        <strain evidence="1 2">USDA 415</strain>
    </source>
</reference>
<evidence type="ECO:0000313" key="1">
    <source>
        <dbReference type="EMBL" id="MEY9321120.1"/>
    </source>
</evidence>